<dbReference type="KEGG" id="cpra:CPter91_1096"/>
<accession>A0A127Q0A9</accession>
<dbReference type="PATRIC" id="fig|279113.9.peg.1089"/>
<evidence type="ECO:0008006" key="3">
    <source>
        <dbReference type="Google" id="ProtNLM"/>
    </source>
</evidence>
<evidence type="ECO:0000313" key="2">
    <source>
        <dbReference type="Proteomes" id="UP000074561"/>
    </source>
</evidence>
<organism evidence="1 2">
    <name type="scientific">Collimonas pratensis</name>
    <dbReference type="NCBI Taxonomy" id="279113"/>
    <lineage>
        <taxon>Bacteria</taxon>
        <taxon>Pseudomonadati</taxon>
        <taxon>Pseudomonadota</taxon>
        <taxon>Betaproteobacteria</taxon>
        <taxon>Burkholderiales</taxon>
        <taxon>Oxalobacteraceae</taxon>
        <taxon>Collimonas</taxon>
    </lineage>
</organism>
<reference evidence="1 2" key="1">
    <citation type="submission" date="2015-11" db="EMBL/GenBank/DDBJ databases">
        <title>Exploring the genomic traits of fungus-feeding bacterial genus Collimonas.</title>
        <authorList>
            <person name="Song C."/>
            <person name="Schmidt R."/>
            <person name="de Jager V."/>
            <person name="Krzyzanowska D."/>
            <person name="Jongedijk E."/>
            <person name="Cankar K."/>
            <person name="Beekwilder J."/>
            <person name="van Veen A."/>
            <person name="de Boer W."/>
            <person name="van Veen J.A."/>
            <person name="Garbeva P."/>
        </authorList>
    </citation>
    <scope>NUCLEOTIDE SEQUENCE [LARGE SCALE GENOMIC DNA]</scope>
    <source>
        <strain evidence="1 2">Ter91</strain>
    </source>
</reference>
<name>A0A127Q0A9_9BURK</name>
<dbReference type="RefSeq" id="WP_150119627.1">
    <property type="nucleotide sequence ID" value="NZ_CP013234.1"/>
</dbReference>
<gene>
    <name evidence="1" type="ORF">CPter91_1096</name>
</gene>
<dbReference type="OrthoDB" id="583824at2"/>
<sequence>MQQLAKKRGGRCLSDIYVNTRTPLLWQCANNHRWQASANCTSFGQWCRYCVADKELKTMRRIASRHGGFCLSDIYINTEIPMLWECIKGHRWHAKPHGIKTGKWCRQCRDDNMRGKMGSK</sequence>
<dbReference type="EMBL" id="CP013234">
    <property type="protein sequence ID" value="AMP03481.1"/>
    <property type="molecule type" value="Genomic_DNA"/>
</dbReference>
<proteinExistence type="predicted"/>
<evidence type="ECO:0000313" key="1">
    <source>
        <dbReference type="EMBL" id="AMP03481.1"/>
    </source>
</evidence>
<dbReference type="AlphaFoldDB" id="A0A127Q0A9"/>
<protein>
    <recommendedName>
        <fullName evidence="3">Zinc-ribbon domain protein</fullName>
    </recommendedName>
</protein>
<dbReference type="Proteomes" id="UP000074561">
    <property type="component" value="Chromosome"/>
</dbReference>